<sequence>MDLVLSGYQEEKDENGDLQFAGNMAGLYGDLKGKQFSVTEFYGILGDELADKVLKWAEERGLVNHKMIDGEEYIEFL</sequence>
<organism evidence="1 2">
    <name type="scientific">Acidianus manzaensis</name>
    <dbReference type="NCBI Taxonomy" id="282676"/>
    <lineage>
        <taxon>Archaea</taxon>
        <taxon>Thermoproteota</taxon>
        <taxon>Thermoprotei</taxon>
        <taxon>Sulfolobales</taxon>
        <taxon>Sulfolobaceae</taxon>
        <taxon>Acidianus</taxon>
    </lineage>
</organism>
<dbReference type="KEGG" id="aman:B6F84_10300"/>
<keyword evidence="2" id="KW-1185">Reference proteome</keyword>
<gene>
    <name evidence="1" type="ORF">B6F84_10300</name>
</gene>
<proteinExistence type="predicted"/>
<accession>A0A1W6K3R4</accession>
<protein>
    <submittedName>
        <fullName evidence="1">Uncharacterized protein</fullName>
    </submittedName>
</protein>
<name>A0A1W6K3R4_9CREN</name>
<dbReference type="EMBL" id="CP020477">
    <property type="protein sequence ID" value="ARM77156.1"/>
    <property type="molecule type" value="Genomic_DNA"/>
</dbReference>
<evidence type="ECO:0000313" key="2">
    <source>
        <dbReference type="Proteomes" id="UP000193404"/>
    </source>
</evidence>
<evidence type="ECO:0000313" key="1">
    <source>
        <dbReference type="EMBL" id="ARM77156.1"/>
    </source>
</evidence>
<dbReference type="Proteomes" id="UP000193404">
    <property type="component" value="Chromosome"/>
</dbReference>
<dbReference type="AlphaFoldDB" id="A0A1W6K3R4"/>
<reference evidence="1 2" key="1">
    <citation type="submission" date="2017-03" db="EMBL/GenBank/DDBJ databases">
        <title>Sulfur activation and transportation mechanism of thermophilic Archaea Acidianus manzaensis YN-25.</title>
        <authorList>
            <person name="Ma Y."/>
            <person name="Yang Y."/>
            <person name="Xia J."/>
        </authorList>
    </citation>
    <scope>NUCLEOTIDE SEQUENCE [LARGE SCALE GENOMIC DNA]</scope>
    <source>
        <strain evidence="1 2">YN-25</strain>
    </source>
</reference>